<reference evidence="2" key="1">
    <citation type="submission" date="2022-06" db="EMBL/GenBank/DDBJ databases">
        <title>Rothia sp. isolated from sandalwood seedling.</title>
        <authorList>
            <person name="Tuikhar N."/>
            <person name="Kirdat K."/>
            <person name="Thorat V."/>
            <person name="Swetha P."/>
            <person name="Padma S."/>
            <person name="Sundararaj R."/>
            <person name="Yadav A."/>
        </authorList>
    </citation>
    <scope>NUCLEOTIDE SEQUENCE</scope>
    <source>
        <strain evidence="2">AR01</strain>
    </source>
</reference>
<organism evidence="2 3">
    <name type="scientific">Rothia santali</name>
    <dbReference type="NCBI Taxonomy" id="2949643"/>
    <lineage>
        <taxon>Bacteria</taxon>
        <taxon>Bacillati</taxon>
        <taxon>Actinomycetota</taxon>
        <taxon>Actinomycetes</taxon>
        <taxon>Micrococcales</taxon>
        <taxon>Micrococcaceae</taxon>
        <taxon>Rothia</taxon>
    </lineage>
</organism>
<dbReference type="RefSeq" id="WP_254166208.1">
    <property type="nucleotide sequence ID" value="NZ_JANAFB010000014.1"/>
</dbReference>
<evidence type="ECO:0000313" key="3">
    <source>
        <dbReference type="Proteomes" id="UP001139502"/>
    </source>
</evidence>
<keyword evidence="3" id="KW-1185">Reference proteome</keyword>
<dbReference type="AlphaFoldDB" id="A0A9X2HCX8"/>
<evidence type="ECO:0000313" key="2">
    <source>
        <dbReference type="EMBL" id="MCP3425825.1"/>
    </source>
</evidence>
<protein>
    <recommendedName>
        <fullName evidence="4">TrbL/VirB6 plasmid conjugal transfer protein</fullName>
    </recommendedName>
</protein>
<feature type="transmembrane region" description="Helical" evidence="1">
    <location>
        <begin position="235"/>
        <end position="253"/>
    </location>
</feature>
<evidence type="ECO:0000256" key="1">
    <source>
        <dbReference type="SAM" id="Phobius"/>
    </source>
</evidence>
<name>A0A9X2HCX8_9MICC</name>
<feature type="transmembrane region" description="Helical" evidence="1">
    <location>
        <begin position="58"/>
        <end position="82"/>
    </location>
</feature>
<dbReference type="Proteomes" id="UP001139502">
    <property type="component" value="Unassembled WGS sequence"/>
</dbReference>
<keyword evidence="1" id="KW-1133">Transmembrane helix</keyword>
<dbReference type="EMBL" id="JANAFB010000014">
    <property type="protein sequence ID" value="MCP3425825.1"/>
    <property type="molecule type" value="Genomic_DNA"/>
</dbReference>
<keyword evidence="1" id="KW-0812">Transmembrane</keyword>
<feature type="transmembrane region" description="Helical" evidence="1">
    <location>
        <begin position="198"/>
        <end position="215"/>
    </location>
</feature>
<feature type="transmembrane region" description="Helical" evidence="1">
    <location>
        <begin position="168"/>
        <end position="191"/>
    </location>
</feature>
<proteinExistence type="predicted"/>
<comment type="caution">
    <text evidence="2">The sequence shown here is derived from an EMBL/GenBank/DDBJ whole genome shotgun (WGS) entry which is preliminary data.</text>
</comment>
<feature type="transmembrane region" description="Helical" evidence="1">
    <location>
        <begin position="89"/>
        <end position="110"/>
    </location>
</feature>
<accession>A0A9X2HCX8</accession>
<feature type="transmembrane region" description="Helical" evidence="1">
    <location>
        <begin position="265"/>
        <end position="288"/>
    </location>
</feature>
<gene>
    <name evidence="2" type="ORF">NBM05_07345</name>
</gene>
<keyword evidence="1" id="KW-0472">Membrane</keyword>
<evidence type="ECO:0008006" key="4">
    <source>
        <dbReference type="Google" id="ProtNLM"/>
    </source>
</evidence>
<sequence>MAFDFKAIFDDSGESFFGVIENFAVQANQFLVDAFSASDVDESWWAAVLGTASNDGVLMMWMPVVAPMIVLLVALQVVLSVFRGSSIGLARAACGAFFGIPMTYIMVWIVQMFTAGMDEVAAYILDRGGDQNMAVFMRIFGIQITDGKLTGIQENYFMWQGVMDKSGGWVLIVPLLLMFLIWGLSLVLGFVMALRSMGIIILSSLAGWAVSSLAFEVTKSWFGSWLKIVVGLGLAKPFAAGLIVLSSTVFNYADSGMQFAAGMAGLVLAIAMPFAAVSFVSFTAAGAVSGQEQSLGRAANAPIRGLGRGAGALSRLRKR</sequence>